<evidence type="ECO:0000313" key="2">
    <source>
        <dbReference type="EMBL" id="GHH77268.1"/>
    </source>
</evidence>
<sequence length="303" mass="30383">MHPTAPARTLARVTAVLGPVLALTAATVLAGPAAQAQSVGTGTLAFSGDPGDWITGGRSYGYTAGAQDHFEIGADPEHRHVVLQVEAAGHVDWTLDLTAPAGQALTVGHFAEPAAEPSEGGADVSLHGDGRGCDSLGGSFTVSRLVFGPYGYVQAFDASFEQRCQGSSAALRGEVHIVNPPPPAGLVLGVRTAVRGGAGAEGGKAAVHGTVRCNKPATVTVSGEVVQSVNRVEVRGPYSTSVSCVPGAPVAWQAQAVPAGSVPFRPGRATVSARAEAADPDYEDAPAAVATGTATVRLAPTAG</sequence>
<evidence type="ECO:0000313" key="3">
    <source>
        <dbReference type="Proteomes" id="UP000617734"/>
    </source>
</evidence>
<name>A0A919G4A2_9ACTN</name>
<dbReference type="Proteomes" id="UP000617734">
    <property type="component" value="Unassembled WGS sequence"/>
</dbReference>
<keyword evidence="3" id="KW-1185">Reference proteome</keyword>
<feature type="signal peptide" evidence="1">
    <location>
        <begin position="1"/>
        <end position="30"/>
    </location>
</feature>
<dbReference type="EMBL" id="BNBO01000032">
    <property type="protein sequence ID" value="GHH77268.1"/>
    <property type="molecule type" value="Genomic_DNA"/>
</dbReference>
<reference evidence="2" key="2">
    <citation type="submission" date="2020-09" db="EMBL/GenBank/DDBJ databases">
        <authorList>
            <person name="Sun Q."/>
            <person name="Ohkuma M."/>
        </authorList>
    </citation>
    <scope>NUCLEOTIDE SEQUENCE</scope>
    <source>
        <strain evidence="2">JCM 4646</strain>
    </source>
</reference>
<keyword evidence="1" id="KW-0732">Signal</keyword>
<organism evidence="2 3">
    <name type="scientific">Kitasatospora indigofera</name>
    <dbReference type="NCBI Taxonomy" id="67307"/>
    <lineage>
        <taxon>Bacteria</taxon>
        <taxon>Bacillati</taxon>
        <taxon>Actinomycetota</taxon>
        <taxon>Actinomycetes</taxon>
        <taxon>Kitasatosporales</taxon>
        <taxon>Streptomycetaceae</taxon>
        <taxon>Kitasatospora</taxon>
    </lineage>
</organism>
<reference evidence="2" key="1">
    <citation type="journal article" date="2014" name="Int. J. Syst. Evol. Microbiol.">
        <title>Complete genome sequence of Corynebacterium casei LMG S-19264T (=DSM 44701T), isolated from a smear-ripened cheese.</title>
        <authorList>
            <consortium name="US DOE Joint Genome Institute (JGI-PGF)"/>
            <person name="Walter F."/>
            <person name="Albersmeier A."/>
            <person name="Kalinowski J."/>
            <person name="Ruckert C."/>
        </authorList>
    </citation>
    <scope>NUCLEOTIDE SEQUENCE</scope>
    <source>
        <strain evidence="2">JCM 4646</strain>
    </source>
</reference>
<protein>
    <submittedName>
        <fullName evidence="2">Uncharacterized protein</fullName>
    </submittedName>
</protein>
<dbReference type="AlphaFoldDB" id="A0A919G4A2"/>
<feature type="chain" id="PRO_5038648008" evidence="1">
    <location>
        <begin position="31"/>
        <end position="303"/>
    </location>
</feature>
<proteinExistence type="predicted"/>
<accession>A0A919G4A2</accession>
<evidence type="ECO:0000256" key="1">
    <source>
        <dbReference type="SAM" id="SignalP"/>
    </source>
</evidence>
<dbReference type="GeneID" id="95355412"/>
<gene>
    <name evidence="2" type="ORF">GCM10018781_50420</name>
</gene>
<comment type="caution">
    <text evidence="2">The sequence shown here is derived from an EMBL/GenBank/DDBJ whole genome shotgun (WGS) entry which is preliminary data.</text>
</comment>
<dbReference type="RefSeq" id="WP_190213182.1">
    <property type="nucleotide sequence ID" value="NZ_BNBO01000032.1"/>
</dbReference>